<dbReference type="InterPro" id="IPR036188">
    <property type="entry name" value="FAD/NAD-bd_sf"/>
</dbReference>
<reference evidence="1 2" key="1">
    <citation type="submission" date="2019-02" db="EMBL/GenBank/DDBJ databases">
        <title>Sequencing the genomes of 1000 actinobacteria strains.</title>
        <authorList>
            <person name="Klenk H.-P."/>
        </authorList>
    </citation>
    <scope>NUCLEOTIDE SEQUENCE [LARGE SCALE GENOMIC DNA]</scope>
    <source>
        <strain evidence="1 2">DSM 45779</strain>
    </source>
</reference>
<protein>
    <submittedName>
        <fullName evidence="1">Phytoene dehydrogenase-like protein</fullName>
    </submittedName>
</protein>
<dbReference type="PRINTS" id="PR00419">
    <property type="entry name" value="ADXRDTASE"/>
</dbReference>
<accession>A0A4Q7UST0</accession>
<dbReference type="PANTHER" id="PTHR10668:SF105">
    <property type="entry name" value="DEHYDROGENASE-RELATED"/>
    <property type="match status" value="1"/>
</dbReference>
<gene>
    <name evidence="1" type="ORF">EV383_0714</name>
</gene>
<dbReference type="PANTHER" id="PTHR10668">
    <property type="entry name" value="PHYTOENE DEHYDROGENASE"/>
    <property type="match status" value="1"/>
</dbReference>
<dbReference type="EMBL" id="SHKL01000001">
    <property type="protein sequence ID" value="RZT83888.1"/>
    <property type="molecule type" value="Genomic_DNA"/>
</dbReference>
<comment type="caution">
    <text evidence="1">The sequence shown here is derived from an EMBL/GenBank/DDBJ whole genome shotgun (WGS) entry which is preliminary data.</text>
</comment>
<dbReference type="AlphaFoldDB" id="A0A4Q7UST0"/>
<name>A0A4Q7UST0_PSEST</name>
<dbReference type="Proteomes" id="UP000291591">
    <property type="component" value="Unassembled WGS sequence"/>
</dbReference>
<sequence length="485" mass="50984">MTTPDAVVVGAGPNGLAAAITLARDGQAVRVYEAAPTPGGGCRTAELTGPGYSHDVCSTVQALAVVSPFFRTLDLESLGVRLRRPEVVYAHPLDGGRAGVLHASVEETAAGLDEAHPGDGKAWSRLLGPLVRNNEQLWPDALGSLRRIPRHPVTLARFGLPGLLPVSTLARTFGSDEARGLLAGAGAHSMRKLEAPLTSAFALALIVAGHVAEWPVVEGGSGVLVDAMVAELTRLGGEVVCDHPVRSLRDLPPAATTLLDVTPYQLLDIAGDDLPSAYAASLRGHDYGPGVFKIDYALSGPVPWTNPDCRRAGTLHLGGSLDELSLSEAEVEAGRHPDAPYVLVVQGTVMDPTRAPAGHHTLWAYCHVPNGSDRDMTAEIERQIERSAPGFRDLVVARATRTATEYHRYNENNVGGAINGGLASLFGTLLGPVPQWSRYATPIDGVYLCSAATPPGGGVHGMSGYLAASEAIRARRRSGRRALAR</sequence>
<dbReference type="SUPFAM" id="SSF51905">
    <property type="entry name" value="FAD/NAD(P)-binding domain"/>
    <property type="match status" value="1"/>
</dbReference>
<dbReference type="RefSeq" id="WP_130288582.1">
    <property type="nucleotide sequence ID" value="NZ_SHKL01000001.1"/>
</dbReference>
<evidence type="ECO:0000313" key="2">
    <source>
        <dbReference type="Proteomes" id="UP000291591"/>
    </source>
</evidence>
<evidence type="ECO:0000313" key="1">
    <source>
        <dbReference type="EMBL" id="RZT83888.1"/>
    </source>
</evidence>
<proteinExistence type="predicted"/>
<dbReference type="Gene3D" id="3.50.50.60">
    <property type="entry name" value="FAD/NAD(P)-binding domain"/>
    <property type="match status" value="1"/>
</dbReference>
<keyword evidence="2" id="KW-1185">Reference proteome</keyword>
<organism evidence="1 2">
    <name type="scientific">Pseudonocardia sediminis</name>
    <dbReference type="NCBI Taxonomy" id="1397368"/>
    <lineage>
        <taxon>Bacteria</taxon>
        <taxon>Bacillati</taxon>
        <taxon>Actinomycetota</taxon>
        <taxon>Actinomycetes</taxon>
        <taxon>Pseudonocardiales</taxon>
        <taxon>Pseudonocardiaceae</taxon>
        <taxon>Pseudonocardia</taxon>
    </lineage>
</organism>
<dbReference type="OrthoDB" id="833207at2"/>
<dbReference type="Pfam" id="PF13450">
    <property type="entry name" value="NAD_binding_8"/>
    <property type="match status" value="1"/>
</dbReference>